<dbReference type="GO" id="GO:0016020">
    <property type="term" value="C:membrane"/>
    <property type="evidence" value="ECO:0007669"/>
    <property type="project" value="TreeGrafter"/>
</dbReference>
<feature type="compositionally biased region" description="Basic and acidic residues" evidence="5">
    <location>
        <begin position="296"/>
        <end position="313"/>
    </location>
</feature>
<feature type="active site" description="Proton acceptor" evidence="4">
    <location>
        <position position="1050"/>
    </location>
</feature>
<dbReference type="PANTHER" id="PTHR24185">
    <property type="entry name" value="CALCIUM-INDEPENDENT PHOSPHOLIPASE A2-GAMMA"/>
    <property type="match status" value="1"/>
</dbReference>
<feature type="compositionally biased region" description="Low complexity" evidence="5">
    <location>
        <begin position="286"/>
        <end position="295"/>
    </location>
</feature>
<feature type="signal peptide" evidence="6">
    <location>
        <begin position="1"/>
        <end position="22"/>
    </location>
</feature>
<evidence type="ECO:0000256" key="3">
    <source>
        <dbReference type="ARBA" id="ARBA00023098"/>
    </source>
</evidence>
<dbReference type="Pfam" id="PF01734">
    <property type="entry name" value="Patatin"/>
    <property type="match status" value="1"/>
</dbReference>
<reference evidence="8" key="2">
    <citation type="submission" date="2021-05" db="EMBL/GenBank/DDBJ databases">
        <authorList>
            <person name="Pain A."/>
        </authorList>
    </citation>
    <scope>NUCLEOTIDE SEQUENCE</scope>
    <source>
        <strain evidence="8">1802A</strain>
    </source>
</reference>
<keyword evidence="6" id="KW-0732">Signal</keyword>
<evidence type="ECO:0000313" key="9">
    <source>
        <dbReference type="Proteomes" id="UP001195914"/>
    </source>
</evidence>
<feature type="compositionally biased region" description="Basic and acidic residues" evidence="5">
    <location>
        <begin position="397"/>
        <end position="417"/>
    </location>
</feature>
<feature type="short sequence motif" description="GXGXXG" evidence="4">
    <location>
        <begin position="863"/>
        <end position="868"/>
    </location>
</feature>
<organism evidence="8 9">
    <name type="scientific">Babesia divergens</name>
    <dbReference type="NCBI Taxonomy" id="32595"/>
    <lineage>
        <taxon>Eukaryota</taxon>
        <taxon>Sar</taxon>
        <taxon>Alveolata</taxon>
        <taxon>Apicomplexa</taxon>
        <taxon>Aconoidasida</taxon>
        <taxon>Piroplasmida</taxon>
        <taxon>Babesiidae</taxon>
        <taxon>Babesia</taxon>
    </lineage>
</organism>
<evidence type="ECO:0000313" key="8">
    <source>
        <dbReference type="EMBL" id="KAK1936841.1"/>
    </source>
</evidence>
<reference evidence="8" key="1">
    <citation type="journal article" date="2014" name="Nucleic Acids Res.">
        <title>The evolutionary dynamics of variant antigen genes in Babesia reveal a history of genomic innovation underlying host-parasite interaction.</title>
        <authorList>
            <person name="Jackson A.P."/>
            <person name="Otto T.D."/>
            <person name="Darby A."/>
            <person name="Ramaprasad A."/>
            <person name="Xia D."/>
            <person name="Echaide I.E."/>
            <person name="Farber M."/>
            <person name="Gahlot S."/>
            <person name="Gamble J."/>
            <person name="Gupta D."/>
            <person name="Gupta Y."/>
            <person name="Jackson L."/>
            <person name="Malandrin L."/>
            <person name="Malas T.B."/>
            <person name="Moussa E."/>
            <person name="Nair M."/>
            <person name="Reid A.J."/>
            <person name="Sanders M."/>
            <person name="Sharma J."/>
            <person name="Tracey A."/>
            <person name="Quail M.A."/>
            <person name="Weir W."/>
            <person name="Wastling J.M."/>
            <person name="Hall N."/>
            <person name="Willadsen P."/>
            <person name="Lingelbach K."/>
            <person name="Shiels B."/>
            <person name="Tait A."/>
            <person name="Berriman M."/>
            <person name="Allred D.R."/>
            <person name="Pain A."/>
        </authorList>
    </citation>
    <scope>NUCLEOTIDE SEQUENCE</scope>
    <source>
        <strain evidence="8">1802A</strain>
    </source>
</reference>
<feature type="region of interest" description="Disordered" evidence="5">
    <location>
        <begin position="1103"/>
        <end position="1139"/>
    </location>
</feature>
<dbReference type="InterPro" id="IPR016035">
    <property type="entry name" value="Acyl_Trfase/lysoPLipase"/>
</dbReference>
<feature type="active site" description="Nucleophile" evidence="4">
    <location>
        <position position="897"/>
    </location>
</feature>
<keyword evidence="1 4" id="KW-0378">Hydrolase</keyword>
<keyword evidence="3 4" id="KW-0443">Lipid metabolism</keyword>
<dbReference type="Proteomes" id="UP001195914">
    <property type="component" value="Unassembled WGS sequence"/>
</dbReference>
<dbReference type="PANTHER" id="PTHR24185:SF1">
    <property type="entry name" value="CALCIUM-INDEPENDENT PHOSPHOLIPASE A2-GAMMA"/>
    <property type="match status" value="1"/>
</dbReference>
<evidence type="ECO:0000256" key="2">
    <source>
        <dbReference type="ARBA" id="ARBA00022963"/>
    </source>
</evidence>
<dbReference type="EMBL" id="JAHBMH010000034">
    <property type="protein sequence ID" value="KAK1936841.1"/>
    <property type="molecule type" value="Genomic_DNA"/>
</dbReference>
<feature type="short sequence motif" description="DGA/G" evidence="4">
    <location>
        <begin position="1050"/>
        <end position="1052"/>
    </location>
</feature>
<dbReference type="SUPFAM" id="SSF52151">
    <property type="entry name" value="FabD/lysophospholipase-like"/>
    <property type="match status" value="1"/>
</dbReference>
<keyword evidence="2 4" id="KW-0442">Lipid degradation</keyword>
<feature type="chain" id="PRO_5041942530" evidence="6">
    <location>
        <begin position="23"/>
        <end position="1248"/>
    </location>
</feature>
<feature type="domain" description="PNPLA" evidence="7">
    <location>
        <begin position="859"/>
        <end position="1063"/>
    </location>
</feature>
<keyword evidence="9" id="KW-1185">Reference proteome</keyword>
<feature type="region of interest" description="Disordered" evidence="5">
    <location>
        <begin position="394"/>
        <end position="417"/>
    </location>
</feature>
<comment type="caution">
    <text evidence="8">The sequence shown here is derived from an EMBL/GenBank/DDBJ whole genome shotgun (WGS) entry which is preliminary data.</text>
</comment>
<dbReference type="GO" id="GO:0004620">
    <property type="term" value="F:phospholipase activity"/>
    <property type="evidence" value="ECO:0007669"/>
    <property type="project" value="TreeGrafter"/>
</dbReference>
<dbReference type="GO" id="GO:0016042">
    <property type="term" value="P:lipid catabolic process"/>
    <property type="evidence" value="ECO:0007669"/>
    <property type="project" value="UniProtKB-UniRule"/>
</dbReference>
<evidence type="ECO:0000256" key="5">
    <source>
        <dbReference type="SAM" id="MobiDB-lite"/>
    </source>
</evidence>
<feature type="region of interest" description="Disordered" evidence="5">
    <location>
        <begin position="278"/>
        <end position="317"/>
    </location>
</feature>
<proteinExistence type="predicted"/>
<dbReference type="Gene3D" id="3.40.1090.10">
    <property type="entry name" value="Cytosolic phospholipase A2 catalytic domain"/>
    <property type="match status" value="1"/>
</dbReference>
<evidence type="ECO:0000256" key="4">
    <source>
        <dbReference type="PROSITE-ProRule" id="PRU01161"/>
    </source>
</evidence>
<dbReference type="AlphaFoldDB" id="A0AAD9GEN5"/>
<dbReference type="GO" id="GO:0006631">
    <property type="term" value="P:fatty acid metabolic process"/>
    <property type="evidence" value="ECO:0007669"/>
    <property type="project" value="TreeGrafter"/>
</dbReference>
<dbReference type="PROSITE" id="PS51635">
    <property type="entry name" value="PNPLA"/>
    <property type="match status" value="1"/>
</dbReference>
<dbReference type="InterPro" id="IPR002641">
    <property type="entry name" value="PNPLA_dom"/>
</dbReference>
<sequence>MWLTPLTLRVVFILLYLGMWRGRHPCRNVIPASCRFTAVAHRVRNPAFVMSRGDSCSSAMMNDASHLTTVSNRRHKKLLTQPPLGSGLQGQMSQLSSDILSQNVCSSSLASDRCALHSSSAEECGGVMGHIEEHLLRVATTKGSPNQIAALRSLKLLIKNDPNCIRHLLRFNILDALVKVLQQPYKKNLWELMNSYIWSGSSLENLHLKMMRDTVIDTLIMLAQRNETIRSRMATDEHFKSLLMRIYLCEMKGKKNKGMSSAIFGKANGMSKQVGKADAGTVSNVTQDTSTSRLDSSSDKNNDDARPSNRNENHATLNSMANKDDHMSHTEGDARCDTQVLLRDLFHSFGYTINDDSVMERYERAIEGSEASDTTLCDTGGLVEHCDGLDDAQASMKSEDTSHVSADELNARQETDQSKPDTTIIWIPYAFRRKNQDAIDAIKRHLRINLGDVEVVENMDALENVTIDSTDDALGDMVFGMVALSSHRCPPQGPTDRGFNYAYSINAAPSTAEIPTNKQLRTKKGCWYSVISNIQVTTSEHLNGQTVAANLLRKLHTTSSLEVLSDIIRELWILVGSKDEHVLEIIHRDLDLERLADIVNKTLVHKPDVKHVIESKVKHARNTLHRILYNWGRKLGSYIASVIPTLSGAAEQTTTSNYIGGAAKDKPHPNATISSNKTDVEAGAISDTVEPTSNIEATEAIARQLQSAIFGLLIDMIYLNGHPSLSAIRECLPLVEALKKARAGLPDLLRFVDVIDNNYGDFCSILDKRRNDVLNDTAVIYGKPGGESDQYNASDLRSRERDEFGNIISNTTVWTDESWMRQKCTNKAALGALFNCHKLLNILGHHEQHRFKHRGLRILSIDGGGSKGVIALEILKELENTLGKPLHEAFDIICGTSCGGLVGAFLALEKARVSDIQTLFELMMARIFTRDSYRVTGTRLIMRQAYYDETALYESLRKCFGELEMIDYSVDPSCPKFFCLSVQMDVTPMKPIVWRNYNYPPEACVIPECDNHTPPRDGSFAIHVADAIRATTAAPMYFPLLERNGNLFGDGALHANNPSLIAMLEANLIYPNVPIDCIVSVGTGRTTQELGKRKTDIDLGTESKRVCTGDSGNATESKTDSSDESNTVASELETPDDESQSKMFDIKDFLLRSLSMPASNDPKSLGLEQLINHVISSATSSEGVHTALQTLMDSNKYFRFNPPIPSVRLDDTNPEVLGSLKAKTRRYLNEERQRKRMDRIGNLFKRGT</sequence>
<accession>A0AAD9GEN5</accession>
<feature type="short sequence motif" description="GXSXG" evidence="4">
    <location>
        <begin position="895"/>
        <end position="899"/>
    </location>
</feature>
<protein>
    <submittedName>
        <fullName evidence="8">Patatin-like phospholipase family protein</fullName>
    </submittedName>
</protein>
<evidence type="ECO:0000259" key="7">
    <source>
        <dbReference type="PROSITE" id="PS51635"/>
    </source>
</evidence>
<name>A0AAD9GEN5_BABDI</name>
<evidence type="ECO:0000256" key="6">
    <source>
        <dbReference type="SAM" id="SignalP"/>
    </source>
</evidence>
<gene>
    <name evidence="8" type="ORF">X943_000866</name>
</gene>
<evidence type="ECO:0000256" key="1">
    <source>
        <dbReference type="ARBA" id="ARBA00022801"/>
    </source>
</evidence>